<dbReference type="Proteomes" id="UP000634004">
    <property type="component" value="Unassembled WGS sequence"/>
</dbReference>
<sequence length="70" mass="7751">MISSGPFSWRDKPNEVSVFTRIGLVCGTTRAVGDGWLIGLIAPNLTCVFPIKKGPTEVGPYKLIERRFRT</sequence>
<dbReference type="EMBL" id="BMZH01000002">
    <property type="protein sequence ID" value="GHA86217.1"/>
    <property type="molecule type" value="Genomic_DNA"/>
</dbReference>
<dbReference type="AlphaFoldDB" id="A0A8J3CQL0"/>
<evidence type="ECO:0000313" key="2">
    <source>
        <dbReference type="Proteomes" id="UP000634004"/>
    </source>
</evidence>
<comment type="caution">
    <text evidence="1">The sequence shown here is derived from an EMBL/GenBank/DDBJ whole genome shotgun (WGS) entry which is preliminary data.</text>
</comment>
<accession>A0A8J3CQL0</accession>
<organism evidence="1 2">
    <name type="scientific">Algimonas arctica</name>
    <dbReference type="NCBI Taxonomy" id="1479486"/>
    <lineage>
        <taxon>Bacteria</taxon>
        <taxon>Pseudomonadati</taxon>
        <taxon>Pseudomonadota</taxon>
        <taxon>Alphaproteobacteria</taxon>
        <taxon>Maricaulales</taxon>
        <taxon>Robiginitomaculaceae</taxon>
        <taxon>Algimonas</taxon>
    </lineage>
</organism>
<proteinExistence type="predicted"/>
<reference evidence="1" key="1">
    <citation type="journal article" date="2014" name="Int. J. Syst. Evol. Microbiol.">
        <title>Complete genome sequence of Corynebacterium casei LMG S-19264T (=DSM 44701T), isolated from a smear-ripened cheese.</title>
        <authorList>
            <consortium name="US DOE Joint Genome Institute (JGI-PGF)"/>
            <person name="Walter F."/>
            <person name="Albersmeier A."/>
            <person name="Kalinowski J."/>
            <person name="Ruckert C."/>
        </authorList>
    </citation>
    <scope>NUCLEOTIDE SEQUENCE</scope>
    <source>
        <strain evidence="1">KCTC 32513</strain>
    </source>
</reference>
<name>A0A8J3CQL0_9PROT</name>
<protein>
    <submittedName>
        <fullName evidence="1">Uncharacterized protein</fullName>
    </submittedName>
</protein>
<gene>
    <name evidence="1" type="ORF">GCM10009069_06780</name>
</gene>
<keyword evidence="2" id="KW-1185">Reference proteome</keyword>
<evidence type="ECO:0000313" key="1">
    <source>
        <dbReference type="EMBL" id="GHA86217.1"/>
    </source>
</evidence>
<reference evidence="1" key="2">
    <citation type="submission" date="2020-09" db="EMBL/GenBank/DDBJ databases">
        <authorList>
            <person name="Sun Q."/>
            <person name="Kim S."/>
        </authorList>
    </citation>
    <scope>NUCLEOTIDE SEQUENCE</scope>
    <source>
        <strain evidence="1">KCTC 32513</strain>
    </source>
</reference>